<feature type="compositionally biased region" description="Polar residues" evidence="1">
    <location>
        <begin position="306"/>
        <end position="316"/>
    </location>
</feature>
<reference evidence="2 3" key="1">
    <citation type="submission" date="2023-08" db="EMBL/GenBank/DDBJ databases">
        <title>A Necator americanus chromosomal reference genome.</title>
        <authorList>
            <person name="Ilik V."/>
            <person name="Petrzelkova K.J."/>
            <person name="Pardy F."/>
            <person name="Fuh T."/>
            <person name="Niatou-Singa F.S."/>
            <person name="Gouil Q."/>
            <person name="Baker L."/>
            <person name="Ritchie M.E."/>
            <person name="Jex A.R."/>
            <person name="Gazzola D."/>
            <person name="Li H."/>
            <person name="Toshio Fujiwara R."/>
            <person name="Zhan B."/>
            <person name="Aroian R.V."/>
            <person name="Pafco B."/>
            <person name="Schwarz E.M."/>
        </authorList>
    </citation>
    <scope>NUCLEOTIDE SEQUENCE [LARGE SCALE GENOMIC DNA]</scope>
    <source>
        <strain evidence="2 3">Aroian</strain>
        <tissue evidence="2">Whole animal</tissue>
    </source>
</reference>
<proteinExistence type="predicted"/>
<dbReference type="EMBL" id="JAVFWL010000003">
    <property type="protein sequence ID" value="KAK6742928.1"/>
    <property type="molecule type" value="Genomic_DNA"/>
</dbReference>
<evidence type="ECO:0000313" key="3">
    <source>
        <dbReference type="Proteomes" id="UP001303046"/>
    </source>
</evidence>
<dbReference type="Proteomes" id="UP001303046">
    <property type="component" value="Unassembled WGS sequence"/>
</dbReference>
<protein>
    <submittedName>
        <fullName evidence="2">Uncharacterized protein</fullName>
    </submittedName>
</protein>
<sequence>MFRTATSFALEERKEKNLSDLLGKLRPMSKKAQIRNKSGMEKVSFCAPFISDEDWKQHRLPFHMEHLTTSTLDSNWNEEILENDNMFGHEEMRVKQSYRPEISSVDDVSSIGPYDKLEANKQKLSYQTRVGFPLSCRKWTAPDSDSCFNLHQNQPAMEEQSAPIEKEFDMDEALRNEMFDLYVVSGSQQMDNTPCNVVNVQPILGSVSRRESRSSGRSSEERICEQAKSIIARVRIFFNAYGKDIERLVRGRFELFNDPDKWTSRATGINIDTVRQCVDPVPNASCIAGGKLVERRRRRRTVASDRPTSIRGTTTSRRNEGDETDNAARKRTRTKRKALRKFDKVDANGY</sequence>
<keyword evidence="3" id="KW-1185">Reference proteome</keyword>
<accession>A0ABR1CZ42</accession>
<name>A0ABR1CZ42_NECAM</name>
<evidence type="ECO:0000256" key="1">
    <source>
        <dbReference type="SAM" id="MobiDB-lite"/>
    </source>
</evidence>
<organism evidence="2 3">
    <name type="scientific">Necator americanus</name>
    <name type="common">Human hookworm</name>
    <dbReference type="NCBI Taxonomy" id="51031"/>
    <lineage>
        <taxon>Eukaryota</taxon>
        <taxon>Metazoa</taxon>
        <taxon>Ecdysozoa</taxon>
        <taxon>Nematoda</taxon>
        <taxon>Chromadorea</taxon>
        <taxon>Rhabditida</taxon>
        <taxon>Rhabditina</taxon>
        <taxon>Rhabditomorpha</taxon>
        <taxon>Strongyloidea</taxon>
        <taxon>Ancylostomatidae</taxon>
        <taxon>Bunostominae</taxon>
        <taxon>Necator</taxon>
    </lineage>
</organism>
<gene>
    <name evidence="2" type="primary">Necator_chrIII.g11054</name>
    <name evidence="2" type="ORF">RB195_010289</name>
</gene>
<comment type="caution">
    <text evidence="2">The sequence shown here is derived from an EMBL/GenBank/DDBJ whole genome shotgun (WGS) entry which is preliminary data.</text>
</comment>
<evidence type="ECO:0000313" key="2">
    <source>
        <dbReference type="EMBL" id="KAK6742928.1"/>
    </source>
</evidence>
<feature type="region of interest" description="Disordered" evidence="1">
    <location>
        <begin position="297"/>
        <end position="336"/>
    </location>
</feature>